<proteinExistence type="predicted"/>
<evidence type="ECO:0000313" key="1">
    <source>
        <dbReference type="EMBL" id="DAF42732.1"/>
    </source>
</evidence>
<sequence length="189" mass="22393">MKIAYTTETYLIKEITQQTPATRAIKINDLVQFVAYKDRRDYGGNFVQMFRLVVNGKKTKHILTETKMIDFLSYHTESINMDSIDLETFETKDKIEVPLKDEFIKVETFAKKLKWYKDVKTLLEITTDEAVIDFNYKVSENRKTNEYDKVYKIEVLYLIENELYKVEYSMYKNYSGTPFNLTAIAYKAI</sequence>
<accession>A0A8S5RVE4</accession>
<dbReference type="EMBL" id="BK032497">
    <property type="protein sequence ID" value="DAF42732.1"/>
    <property type="molecule type" value="Genomic_DNA"/>
</dbReference>
<protein>
    <submittedName>
        <fullName evidence="1">Uncharacterized protein</fullName>
    </submittedName>
</protein>
<organism evidence="1">
    <name type="scientific">Siphoviridae sp. ctHip2</name>
    <dbReference type="NCBI Taxonomy" id="2827830"/>
    <lineage>
        <taxon>Viruses</taxon>
        <taxon>Duplodnaviria</taxon>
        <taxon>Heunggongvirae</taxon>
        <taxon>Uroviricota</taxon>
        <taxon>Caudoviricetes</taxon>
    </lineage>
</organism>
<name>A0A8S5RVE4_9CAUD</name>
<reference evidence="1" key="1">
    <citation type="journal article" date="2021" name="Proc. Natl. Acad. Sci. U.S.A.">
        <title>A Catalog of Tens of Thousands of Viruses from Human Metagenomes Reveals Hidden Associations with Chronic Diseases.</title>
        <authorList>
            <person name="Tisza M.J."/>
            <person name="Buck C.B."/>
        </authorList>
    </citation>
    <scope>NUCLEOTIDE SEQUENCE</scope>
    <source>
        <strain evidence="1">CtHip2</strain>
    </source>
</reference>